<dbReference type="InParanoid" id="A0A1B7N9T4"/>
<proteinExistence type="predicted"/>
<dbReference type="GO" id="GO:0003729">
    <property type="term" value="F:mRNA binding"/>
    <property type="evidence" value="ECO:0007669"/>
    <property type="project" value="TreeGrafter"/>
</dbReference>
<evidence type="ECO:0000259" key="4">
    <source>
        <dbReference type="PROSITE" id="PS50102"/>
    </source>
</evidence>
<evidence type="ECO:0000313" key="6">
    <source>
        <dbReference type="Proteomes" id="UP000092154"/>
    </source>
</evidence>
<dbReference type="InterPro" id="IPR050502">
    <property type="entry name" value="Euk_RNA-bind_prot"/>
</dbReference>
<dbReference type="InterPro" id="IPR035979">
    <property type="entry name" value="RBD_domain_sf"/>
</dbReference>
<dbReference type="InterPro" id="IPR012677">
    <property type="entry name" value="Nucleotide-bd_a/b_plait_sf"/>
</dbReference>
<gene>
    <name evidence="5" type="ORF">K503DRAFT_863704</name>
</gene>
<evidence type="ECO:0000256" key="3">
    <source>
        <dbReference type="SAM" id="MobiDB-lite"/>
    </source>
</evidence>
<name>A0A1B7N9T4_9AGAM</name>
<keyword evidence="6" id="KW-1185">Reference proteome</keyword>
<dbReference type="Gene3D" id="3.30.70.330">
    <property type="match status" value="3"/>
</dbReference>
<evidence type="ECO:0000256" key="2">
    <source>
        <dbReference type="PROSITE-ProRule" id="PRU00176"/>
    </source>
</evidence>
<dbReference type="Proteomes" id="UP000092154">
    <property type="component" value="Unassembled WGS sequence"/>
</dbReference>
<organism evidence="5 6">
    <name type="scientific">Rhizopogon vinicolor AM-OR11-026</name>
    <dbReference type="NCBI Taxonomy" id="1314800"/>
    <lineage>
        <taxon>Eukaryota</taxon>
        <taxon>Fungi</taxon>
        <taxon>Dikarya</taxon>
        <taxon>Basidiomycota</taxon>
        <taxon>Agaricomycotina</taxon>
        <taxon>Agaricomycetes</taxon>
        <taxon>Agaricomycetidae</taxon>
        <taxon>Boletales</taxon>
        <taxon>Suillineae</taxon>
        <taxon>Rhizopogonaceae</taxon>
        <taxon>Rhizopogon</taxon>
    </lineage>
</organism>
<dbReference type="PANTHER" id="PTHR48025">
    <property type="entry name" value="OS02G0815200 PROTEIN"/>
    <property type="match status" value="1"/>
</dbReference>
<keyword evidence="1 2" id="KW-0694">RNA-binding</keyword>
<accession>A0A1B7N9T4</accession>
<feature type="domain" description="RRM" evidence="4">
    <location>
        <begin position="233"/>
        <end position="313"/>
    </location>
</feature>
<dbReference type="AlphaFoldDB" id="A0A1B7N9T4"/>
<dbReference type="OrthoDB" id="6159137at2759"/>
<dbReference type="PROSITE" id="PS50102">
    <property type="entry name" value="RRM"/>
    <property type="match status" value="3"/>
</dbReference>
<dbReference type="STRING" id="1314800.A0A1B7N9T4"/>
<feature type="domain" description="RRM" evidence="4">
    <location>
        <begin position="100"/>
        <end position="177"/>
    </location>
</feature>
<dbReference type="SMART" id="SM00360">
    <property type="entry name" value="RRM"/>
    <property type="match status" value="3"/>
</dbReference>
<sequence>MTRDTFTIKVENAPDNVKLKDVESLFSSAVGPVYRAEIYRDETNTLSYVLCFLSHDAFKQDLKALHMSGYTIGGSSIIVTPATNIQLSSPKTGKSSDTRRNLYVLGLPFDFTKAEFTSLFSRFGTVAHAVILATVDNASRRRGFVVMSTHEEAKCAMNALSRTQMKGHTLDVSWAVVQRSQGFLDGADRTMMLASSNPSSLPEMELDHQSAPSTTNLSHHTSKQWNVSVAPSSKLLISNLPTLLFAQASDLHPLVYPFGPIKEVKLLDSATLGNGTTSALVEYANISDAQEAKDALQRQLYGSSCLKVQFIQDQDSIHPVECSATAYAQSPTLPKTSDAGLNPFAAPFVLGSRHSPTLASGLSYAEHGSFVNEFYRQPALPSDTLQIASFAPHPAIHHFRPCVSNVISRSSSATSSR</sequence>
<dbReference type="InterPro" id="IPR000504">
    <property type="entry name" value="RRM_dom"/>
</dbReference>
<dbReference type="CDD" id="cd00590">
    <property type="entry name" value="RRM_SF"/>
    <property type="match status" value="3"/>
</dbReference>
<reference evidence="5 6" key="1">
    <citation type="submission" date="2016-06" db="EMBL/GenBank/DDBJ databases">
        <title>Comparative genomics of the ectomycorrhizal sister species Rhizopogon vinicolor and Rhizopogon vesiculosus (Basidiomycota: Boletales) reveals a divergence of the mating type B locus.</title>
        <authorList>
            <consortium name="DOE Joint Genome Institute"/>
            <person name="Mujic A.B."/>
            <person name="Kuo A."/>
            <person name="Tritt A."/>
            <person name="Lipzen A."/>
            <person name="Chen C."/>
            <person name="Johnson J."/>
            <person name="Sharma A."/>
            <person name="Barry K."/>
            <person name="Grigoriev I.V."/>
            <person name="Spatafora J.W."/>
        </authorList>
    </citation>
    <scope>NUCLEOTIDE SEQUENCE [LARGE SCALE GENOMIC DNA]</scope>
    <source>
        <strain evidence="5 6">AM-OR11-026</strain>
    </source>
</reference>
<feature type="region of interest" description="Disordered" evidence="3">
    <location>
        <begin position="197"/>
        <end position="219"/>
    </location>
</feature>
<dbReference type="GO" id="GO:0005634">
    <property type="term" value="C:nucleus"/>
    <property type="evidence" value="ECO:0007669"/>
    <property type="project" value="TreeGrafter"/>
</dbReference>
<evidence type="ECO:0000256" key="1">
    <source>
        <dbReference type="ARBA" id="ARBA00022884"/>
    </source>
</evidence>
<dbReference type="PANTHER" id="PTHR48025:SF1">
    <property type="entry name" value="RRM DOMAIN-CONTAINING PROTEIN"/>
    <property type="match status" value="1"/>
</dbReference>
<evidence type="ECO:0000313" key="5">
    <source>
        <dbReference type="EMBL" id="OAX41632.1"/>
    </source>
</evidence>
<feature type="compositionally biased region" description="Polar residues" evidence="3">
    <location>
        <begin position="210"/>
        <end position="219"/>
    </location>
</feature>
<feature type="domain" description="RRM" evidence="4">
    <location>
        <begin position="6"/>
        <end position="84"/>
    </location>
</feature>
<protein>
    <recommendedName>
        <fullName evidence="4">RRM domain-containing protein</fullName>
    </recommendedName>
</protein>
<dbReference type="SUPFAM" id="SSF54928">
    <property type="entry name" value="RNA-binding domain, RBD"/>
    <property type="match status" value="2"/>
</dbReference>
<dbReference type="EMBL" id="KV448175">
    <property type="protein sequence ID" value="OAX41632.1"/>
    <property type="molecule type" value="Genomic_DNA"/>
</dbReference>
<dbReference type="Pfam" id="PF00076">
    <property type="entry name" value="RRM_1"/>
    <property type="match status" value="2"/>
</dbReference>